<sequence length="446" mass="50652">MEQFVTRGFMDKYVIWTRHGEEQVDGTENIVPTKVEDMVYNDGSGEDKINLEEMLRHAEPEVPMGSGPRQLGIDIDVFLEPLLEDMADLWKEGLKVWDEYLREYFTVEAIILVTINDYPAMFLVSGQIKGKTGCVIYLNGTYYRYLPGSNKLVFMRHRWFLCTNHKYRKMKAEFDGTKESDPAPKPTSGEKVCAMTEKIVCEFGKVTKKPSKGTKRKKLEKTKKPKDSKKPDDSMKPDDKLPPPFKKHSIFFKGLFGTAPAPAPAPPLLELELSQTVSAPLKLGVELGGALSQDGRLSGKGTIGKKRFVTHDHKAFQETHFSTLHQFAIVEPYTDQHIKLLRATNKGHTTEWIMKENKSLFIDWLRDLDLPDGQTTDEITMKRLACGPSTTVNSWEGYDINGYSFSTRARDSKTLTENSGVRVEAIDSPGEKQSYFGFIEEIWEID</sequence>
<dbReference type="PANTHER" id="PTHR48258:SF9">
    <property type="entry name" value="OS01G0348150 PROTEIN"/>
    <property type="match status" value="1"/>
</dbReference>
<reference evidence="3" key="1">
    <citation type="journal article" date="2005" name="Nature">
        <title>The map-based sequence of the rice genome.</title>
        <authorList>
            <consortium name="International rice genome sequencing project (IRGSP)"/>
            <person name="Matsumoto T."/>
            <person name="Wu J."/>
            <person name="Kanamori H."/>
            <person name="Katayose Y."/>
            <person name="Fujisawa M."/>
            <person name="Namiki N."/>
            <person name="Mizuno H."/>
            <person name="Yamamoto K."/>
            <person name="Antonio B.A."/>
            <person name="Baba T."/>
            <person name="Sakata K."/>
            <person name="Nagamura Y."/>
            <person name="Aoki H."/>
            <person name="Arikawa K."/>
            <person name="Arita K."/>
            <person name="Bito T."/>
            <person name="Chiden Y."/>
            <person name="Fujitsuka N."/>
            <person name="Fukunaka R."/>
            <person name="Hamada M."/>
            <person name="Harada C."/>
            <person name="Hayashi A."/>
            <person name="Hijishita S."/>
            <person name="Honda M."/>
            <person name="Hosokawa S."/>
            <person name="Ichikawa Y."/>
            <person name="Idonuma A."/>
            <person name="Iijima M."/>
            <person name="Ikeda M."/>
            <person name="Ikeno M."/>
            <person name="Ito K."/>
            <person name="Ito S."/>
            <person name="Ito T."/>
            <person name="Ito Y."/>
            <person name="Ito Y."/>
            <person name="Iwabuchi A."/>
            <person name="Kamiya K."/>
            <person name="Karasawa W."/>
            <person name="Kurita K."/>
            <person name="Katagiri S."/>
            <person name="Kikuta A."/>
            <person name="Kobayashi H."/>
            <person name="Kobayashi N."/>
            <person name="Machita K."/>
            <person name="Maehara T."/>
            <person name="Masukawa M."/>
            <person name="Mizubayashi T."/>
            <person name="Mukai Y."/>
            <person name="Nagasaki H."/>
            <person name="Nagata Y."/>
            <person name="Naito S."/>
            <person name="Nakashima M."/>
            <person name="Nakama Y."/>
            <person name="Nakamichi Y."/>
            <person name="Nakamura M."/>
            <person name="Meguro A."/>
            <person name="Negishi M."/>
            <person name="Ohta I."/>
            <person name="Ohta T."/>
            <person name="Okamoto M."/>
            <person name="Ono N."/>
            <person name="Saji S."/>
            <person name="Sakaguchi M."/>
            <person name="Sakai K."/>
            <person name="Shibata M."/>
            <person name="Shimokawa T."/>
            <person name="Song J."/>
            <person name="Takazaki Y."/>
            <person name="Terasawa K."/>
            <person name="Tsugane M."/>
            <person name="Tsuji K."/>
            <person name="Ueda S."/>
            <person name="Waki K."/>
            <person name="Yamagata H."/>
            <person name="Yamamoto M."/>
            <person name="Yamamoto S."/>
            <person name="Yamane H."/>
            <person name="Yoshiki S."/>
            <person name="Yoshihara R."/>
            <person name="Yukawa K."/>
            <person name="Zhong H."/>
            <person name="Yano M."/>
            <person name="Yuan Q."/>
            <person name="Ouyang S."/>
            <person name="Liu J."/>
            <person name="Jones K.M."/>
            <person name="Gansberger K."/>
            <person name="Moffat K."/>
            <person name="Hill J."/>
            <person name="Bera J."/>
            <person name="Fadrosh D."/>
            <person name="Jin S."/>
            <person name="Johri S."/>
            <person name="Kim M."/>
            <person name="Overton L."/>
            <person name="Reardon M."/>
            <person name="Tsitrin T."/>
            <person name="Vuong H."/>
            <person name="Weaver B."/>
            <person name="Ciecko A."/>
            <person name="Tallon L."/>
            <person name="Jackson J."/>
            <person name="Pai G."/>
            <person name="Aken S.V."/>
            <person name="Utterback T."/>
            <person name="Reidmuller S."/>
            <person name="Feldblyum T."/>
            <person name="Hsiao J."/>
            <person name="Zismann V."/>
            <person name="Iobst S."/>
            <person name="de Vazeille A.R."/>
            <person name="Buell C.R."/>
            <person name="Ying K."/>
            <person name="Li Y."/>
            <person name="Lu T."/>
            <person name="Huang Y."/>
            <person name="Zhao Q."/>
            <person name="Feng Q."/>
            <person name="Zhang L."/>
            <person name="Zhu J."/>
            <person name="Weng Q."/>
            <person name="Mu J."/>
            <person name="Lu Y."/>
            <person name="Fan D."/>
            <person name="Liu Y."/>
            <person name="Guan J."/>
            <person name="Zhang Y."/>
            <person name="Yu S."/>
            <person name="Liu X."/>
            <person name="Zhang Y."/>
            <person name="Hong G."/>
            <person name="Han B."/>
            <person name="Choisne N."/>
            <person name="Demange N."/>
            <person name="Orjeda G."/>
            <person name="Samain S."/>
            <person name="Cattolico L."/>
            <person name="Pelletier E."/>
            <person name="Couloux A."/>
            <person name="Segurens B."/>
            <person name="Wincker P."/>
            <person name="D'Hont A."/>
            <person name="Scarpelli C."/>
            <person name="Weissenbach J."/>
            <person name="Salanoubat M."/>
            <person name="Quetier F."/>
            <person name="Yu Y."/>
            <person name="Kim H.R."/>
            <person name="Rambo T."/>
            <person name="Currie J."/>
            <person name="Collura K."/>
            <person name="Luo M."/>
            <person name="Yang T."/>
            <person name="Ammiraju J.S.S."/>
            <person name="Engler F."/>
            <person name="Soderlund C."/>
            <person name="Wing R.A."/>
            <person name="Palmer L.E."/>
            <person name="de la Bastide M."/>
            <person name="Spiegel L."/>
            <person name="Nascimento L."/>
            <person name="Zutavern T."/>
            <person name="O'Shaughnessy A."/>
            <person name="Dike S."/>
            <person name="Dedhia N."/>
            <person name="Preston R."/>
            <person name="Balija V."/>
            <person name="McCombie W.R."/>
            <person name="Chow T."/>
            <person name="Chen H."/>
            <person name="Chung M."/>
            <person name="Chen C."/>
            <person name="Shaw J."/>
            <person name="Wu H."/>
            <person name="Hsiao K."/>
            <person name="Chao Y."/>
            <person name="Chu M."/>
            <person name="Cheng C."/>
            <person name="Hour A."/>
            <person name="Lee P."/>
            <person name="Lin S."/>
            <person name="Lin Y."/>
            <person name="Liou J."/>
            <person name="Liu S."/>
            <person name="Hsing Y."/>
            <person name="Raghuvanshi S."/>
            <person name="Mohanty A."/>
            <person name="Bharti A.K."/>
            <person name="Gaur A."/>
            <person name="Gupta V."/>
            <person name="Kumar D."/>
            <person name="Ravi V."/>
            <person name="Vij S."/>
            <person name="Kapur A."/>
            <person name="Khurana P."/>
            <person name="Khurana P."/>
            <person name="Khurana J.P."/>
            <person name="Tyagi A.K."/>
            <person name="Gaikwad K."/>
            <person name="Singh A."/>
            <person name="Dalal V."/>
            <person name="Srivastava S."/>
            <person name="Dixit A."/>
            <person name="Pal A.K."/>
            <person name="Ghazi I.A."/>
            <person name="Yadav M."/>
            <person name="Pandit A."/>
            <person name="Bhargava A."/>
            <person name="Sureshbabu K."/>
            <person name="Batra K."/>
            <person name="Sharma T.R."/>
            <person name="Mohapatra T."/>
            <person name="Singh N.K."/>
            <person name="Messing J."/>
            <person name="Nelson A.B."/>
            <person name="Fuks G."/>
            <person name="Kavchok S."/>
            <person name="Keizer G."/>
            <person name="Linton E."/>
            <person name="Llaca V."/>
            <person name="Song R."/>
            <person name="Tanyolac B."/>
            <person name="Young S."/>
            <person name="Ho-Il K."/>
            <person name="Hahn J.H."/>
            <person name="Sangsakoo G."/>
            <person name="Vanavichit A."/>
            <person name="de Mattos Luiz.A.T."/>
            <person name="Zimmer P.D."/>
            <person name="Malone G."/>
            <person name="Dellagostin O."/>
            <person name="de Oliveira A.C."/>
            <person name="Bevan M."/>
            <person name="Bancroft I."/>
            <person name="Minx P."/>
            <person name="Cordum H."/>
            <person name="Wilson R."/>
            <person name="Cheng Z."/>
            <person name="Jin W."/>
            <person name="Jiang J."/>
            <person name="Leong S.A."/>
            <person name="Iwama H."/>
            <person name="Gojobori T."/>
            <person name="Itoh T."/>
            <person name="Niimura Y."/>
            <person name="Fujii Y."/>
            <person name="Habara T."/>
            <person name="Sakai H."/>
            <person name="Sato Y."/>
            <person name="Wilson G."/>
            <person name="Kumar K."/>
            <person name="McCouch S."/>
            <person name="Juretic N."/>
            <person name="Hoen D."/>
            <person name="Wright S."/>
            <person name="Bruskiewich R."/>
            <person name="Bureau T."/>
            <person name="Miyao A."/>
            <person name="Hirochika H."/>
            <person name="Nishikawa T."/>
            <person name="Kadowaki K."/>
            <person name="Sugiura M."/>
            <person name="Burr B."/>
            <person name="Sasaki T."/>
        </authorList>
    </citation>
    <scope>NUCLEOTIDE SEQUENCE [LARGE SCALE GENOMIC DNA]</scope>
    <source>
        <strain evidence="3">cv. Nipponbare</strain>
    </source>
</reference>
<gene>
    <name evidence="2" type="ordered locus">LOC_Os11g16640</name>
</gene>
<evidence type="ECO:0000313" key="3">
    <source>
        <dbReference type="Proteomes" id="UP000000763"/>
    </source>
</evidence>
<dbReference type="Proteomes" id="UP000000763">
    <property type="component" value="Chromosome 11"/>
</dbReference>
<evidence type="ECO:0000313" key="2">
    <source>
        <dbReference type="EMBL" id="AAX96469.1"/>
    </source>
</evidence>
<dbReference type="InterPro" id="IPR004242">
    <property type="entry name" value="Transposase_21"/>
</dbReference>
<accession>Q2R7G8</accession>
<proteinExistence type="predicted"/>
<dbReference type="PANTHER" id="PTHR48258">
    <property type="entry name" value="DUF4218 DOMAIN-CONTAINING PROTEIN-RELATED"/>
    <property type="match status" value="1"/>
</dbReference>
<dbReference type="AlphaFoldDB" id="Q2R7G8"/>
<feature type="region of interest" description="Disordered" evidence="1">
    <location>
        <begin position="209"/>
        <end position="244"/>
    </location>
</feature>
<feature type="compositionally biased region" description="Basic residues" evidence="1">
    <location>
        <begin position="209"/>
        <end position="227"/>
    </location>
</feature>
<reference evidence="3" key="2">
    <citation type="journal article" date="2008" name="Nucleic Acids Res.">
        <title>The rice annotation project database (RAP-DB): 2008 update.</title>
        <authorList>
            <consortium name="The rice annotation project (RAP)"/>
        </authorList>
    </citation>
    <scope>GENOME REANNOTATION</scope>
    <source>
        <strain evidence="3">cv. Nipponbare</strain>
    </source>
</reference>
<name>Q2R7G8_ORYSJ</name>
<organism evidence="2 3">
    <name type="scientific">Oryza sativa subsp. japonica</name>
    <name type="common">Rice</name>
    <dbReference type="NCBI Taxonomy" id="39947"/>
    <lineage>
        <taxon>Eukaryota</taxon>
        <taxon>Viridiplantae</taxon>
        <taxon>Streptophyta</taxon>
        <taxon>Embryophyta</taxon>
        <taxon>Tracheophyta</taxon>
        <taxon>Spermatophyta</taxon>
        <taxon>Magnoliopsida</taxon>
        <taxon>Liliopsida</taxon>
        <taxon>Poales</taxon>
        <taxon>Poaceae</taxon>
        <taxon>BOP clade</taxon>
        <taxon>Oryzoideae</taxon>
        <taxon>Oryzeae</taxon>
        <taxon>Oryzinae</taxon>
        <taxon>Oryza</taxon>
        <taxon>Oryza sativa</taxon>
    </lineage>
</organism>
<evidence type="ECO:0000256" key="1">
    <source>
        <dbReference type="SAM" id="MobiDB-lite"/>
    </source>
</evidence>
<feature type="compositionally biased region" description="Basic and acidic residues" evidence="1">
    <location>
        <begin position="228"/>
        <end position="241"/>
    </location>
</feature>
<dbReference type="EMBL" id="AC135498">
    <property type="protein sequence ID" value="AAX96469.1"/>
    <property type="molecule type" value="Genomic_DNA"/>
</dbReference>
<dbReference type="Pfam" id="PF02992">
    <property type="entry name" value="Transposase_21"/>
    <property type="match status" value="1"/>
</dbReference>
<protein>
    <submittedName>
        <fullName evidence="2">Transposon protein, putative, CACTA, En/Spm sub-class</fullName>
    </submittedName>
</protein>